<dbReference type="UniPathway" id="UPA00094"/>
<comment type="function">
    <text evidence="3">Carrier of the growing fatty acid chain in fatty acid biosynthesis.</text>
</comment>
<evidence type="ECO:0000256" key="2">
    <source>
        <dbReference type="ARBA" id="ARBA00022553"/>
    </source>
</evidence>
<gene>
    <name evidence="3 5" type="primary">acpP</name>
    <name evidence="5" type="ORF">P271_624</name>
</gene>
<dbReference type="EMBL" id="AWQU01000064">
    <property type="protein sequence ID" value="KFB07765.1"/>
    <property type="molecule type" value="Genomic_DNA"/>
</dbReference>
<keyword evidence="3" id="KW-0443">Lipid metabolism</keyword>
<comment type="subcellular location">
    <subcellularLocation>
        <location evidence="3">Cytoplasm</location>
    </subcellularLocation>
</comment>
<protein>
    <recommendedName>
        <fullName evidence="3">Acyl carrier protein</fullName>
        <shortName evidence="3">ACP</shortName>
    </recommendedName>
</protein>
<dbReference type="InterPro" id="IPR036736">
    <property type="entry name" value="ACP-like_sf"/>
</dbReference>
<evidence type="ECO:0000313" key="5">
    <source>
        <dbReference type="EMBL" id="KFB07765.1"/>
    </source>
</evidence>
<keyword evidence="2 3" id="KW-0597">Phosphoprotein</keyword>
<dbReference type="GO" id="GO:0000036">
    <property type="term" value="F:acyl carrier activity"/>
    <property type="evidence" value="ECO:0007669"/>
    <property type="project" value="UniProtKB-UniRule"/>
</dbReference>
<comment type="PTM">
    <text evidence="3">4'-phosphopantetheine is transferred from CoA to a specific serine of apo-ACP by AcpS. This modification is essential for activity because fatty acids are bound in thioester linkage to the sulfhydryl of the prosthetic group.</text>
</comment>
<dbReference type="GO" id="GO:0005737">
    <property type="term" value="C:cytoplasm"/>
    <property type="evidence" value="ECO:0007669"/>
    <property type="project" value="UniProtKB-SubCell"/>
</dbReference>
<evidence type="ECO:0000259" key="4">
    <source>
        <dbReference type="PROSITE" id="PS50075"/>
    </source>
</evidence>
<dbReference type="InterPro" id="IPR003231">
    <property type="entry name" value="ACP"/>
</dbReference>
<keyword evidence="6" id="KW-1185">Reference proteome</keyword>
<dbReference type="HAMAP" id="MF_01217">
    <property type="entry name" value="Acyl_carrier"/>
    <property type="match status" value="1"/>
</dbReference>
<keyword evidence="3" id="KW-0444">Lipid biosynthesis</keyword>
<dbReference type="InterPro" id="IPR009081">
    <property type="entry name" value="PP-bd_ACP"/>
</dbReference>
<dbReference type="Gene3D" id="1.10.1200.10">
    <property type="entry name" value="ACP-like"/>
    <property type="match status" value="1"/>
</dbReference>
<comment type="caution">
    <text evidence="5">The sequence shown here is derived from an EMBL/GenBank/DDBJ whole genome shotgun (WGS) entry which is preliminary data.</text>
</comment>
<keyword evidence="3" id="KW-0963">Cytoplasm</keyword>
<sequence length="76" mass="8835">MNIKNDVIKIIKNELNIDLNEKKMGINFKEFGVDSLEIMELIIKIESEFDLSFPDDELLKLKTVNDLIGLIEQIKK</sequence>
<dbReference type="GeneID" id="96867077"/>
<dbReference type="SUPFAM" id="SSF47336">
    <property type="entry name" value="ACP-like"/>
    <property type="match status" value="1"/>
</dbReference>
<keyword evidence="3" id="KW-0275">Fatty acid biosynthesis</keyword>
<dbReference type="Pfam" id="PF00550">
    <property type="entry name" value="PP-binding"/>
    <property type="match status" value="1"/>
</dbReference>
<evidence type="ECO:0000313" key="6">
    <source>
        <dbReference type="Proteomes" id="UP000028523"/>
    </source>
</evidence>
<feature type="domain" description="Carrier" evidence="4">
    <location>
        <begin position="1"/>
        <end position="75"/>
    </location>
</feature>
<dbReference type="PROSITE" id="PS50075">
    <property type="entry name" value="CARRIER"/>
    <property type="match status" value="1"/>
</dbReference>
<dbReference type="AlphaFoldDB" id="A0A084U479"/>
<organism evidence="5 6">
    <name type="scientific">Malacoplasma iowae DK-CPA</name>
    <dbReference type="NCBI Taxonomy" id="1394179"/>
    <lineage>
        <taxon>Bacteria</taxon>
        <taxon>Bacillati</taxon>
        <taxon>Mycoplasmatota</taxon>
        <taxon>Mycoplasmoidales</taxon>
        <taxon>Mycoplasmoidaceae</taxon>
        <taxon>Malacoplasma</taxon>
    </lineage>
</organism>
<dbReference type="RefSeq" id="WP_004025393.1">
    <property type="nucleotide sequence ID" value="NZ_AWQU01000064.1"/>
</dbReference>
<keyword evidence="1 3" id="KW-0596">Phosphopantetheine</keyword>
<evidence type="ECO:0000256" key="3">
    <source>
        <dbReference type="HAMAP-Rule" id="MF_01217"/>
    </source>
</evidence>
<evidence type="ECO:0000256" key="1">
    <source>
        <dbReference type="ARBA" id="ARBA00022450"/>
    </source>
</evidence>
<keyword evidence="3" id="KW-0276">Fatty acid metabolism</keyword>
<dbReference type="Proteomes" id="UP000028523">
    <property type="component" value="Unassembled WGS sequence"/>
</dbReference>
<feature type="modified residue" description="O-(pantetheine 4'-phosphoryl)serine" evidence="3">
    <location>
        <position position="35"/>
    </location>
</feature>
<name>A0A084U479_MALIO</name>
<accession>A0A084U479</accession>
<comment type="similarity">
    <text evidence="3">Belongs to the acyl carrier protein (ACP) family.</text>
</comment>
<reference evidence="5 6" key="1">
    <citation type="journal article" date="2014" name="PLoS ONE">
        <title>Reduction of Hydrogen Peroxide Accumulation and Toxicity by a Catalase from Mycoplasma iowae.</title>
        <authorList>
            <person name="Pritchard R.E."/>
            <person name="Prassinos A.J."/>
            <person name="Osborne J.D."/>
            <person name="Raviv Z."/>
            <person name="Balish M.F."/>
        </authorList>
    </citation>
    <scope>NUCLEOTIDE SEQUENCE [LARGE SCALE GENOMIC DNA]</scope>
    <source>
        <strain evidence="5 6">DK-CPA</strain>
    </source>
</reference>
<comment type="pathway">
    <text evidence="3">Lipid metabolism; fatty acid biosynthesis.</text>
</comment>
<proteinExistence type="inferred from homology"/>